<feature type="transmembrane region" description="Helical" evidence="1">
    <location>
        <begin position="12"/>
        <end position="30"/>
    </location>
</feature>
<comment type="caution">
    <text evidence="2">The sequence shown here is derived from an EMBL/GenBank/DDBJ whole genome shotgun (WGS) entry which is preliminary data.</text>
</comment>
<feature type="transmembrane region" description="Helical" evidence="1">
    <location>
        <begin position="83"/>
        <end position="108"/>
    </location>
</feature>
<feature type="transmembrane region" description="Helical" evidence="1">
    <location>
        <begin position="176"/>
        <end position="202"/>
    </location>
</feature>
<evidence type="ECO:0000256" key="1">
    <source>
        <dbReference type="SAM" id="Phobius"/>
    </source>
</evidence>
<reference evidence="2 3" key="1">
    <citation type="journal article" date="2016" name="Nat. Commun.">
        <title>Thousands of microbial genomes shed light on interconnected biogeochemical processes in an aquifer system.</title>
        <authorList>
            <person name="Anantharaman K."/>
            <person name="Brown C.T."/>
            <person name="Hug L.A."/>
            <person name="Sharon I."/>
            <person name="Castelle C.J."/>
            <person name="Probst A.J."/>
            <person name="Thomas B.C."/>
            <person name="Singh A."/>
            <person name="Wilkins M.J."/>
            <person name="Karaoz U."/>
            <person name="Brodie E.L."/>
            <person name="Williams K.H."/>
            <person name="Hubbard S.S."/>
            <person name="Banfield J.F."/>
        </authorList>
    </citation>
    <scope>NUCLEOTIDE SEQUENCE [LARGE SCALE GENOMIC DNA]</scope>
</reference>
<gene>
    <name evidence="2" type="ORF">A2Z10_00695</name>
</gene>
<feature type="transmembrane region" description="Helical" evidence="1">
    <location>
        <begin position="42"/>
        <end position="63"/>
    </location>
</feature>
<dbReference type="AlphaFoldDB" id="A0A1F5AYT6"/>
<name>A0A1F5AYT6_9BACT</name>
<dbReference type="Proteomes" id="UP000176639">
    <property type="component" value="Unassembled WGS sequence"/>
</dbReference>
<dbReference type="EMBL" id="MEYI01000036">
    <property type="protein sequence ID" value="OGD23555.1"/>
    <property type="molecule type" value="Genomic_DNA"/>
</dbReference>
<protein>
    <submittedName>
        <fullName evidence="2">Uncharacterized protein</fullName>
    </submittedName>
</protein>
<accession>A0A1F5AYT6</accession>
<evidence type="ECO:0000313" key="2">
    <source>
        <dbReference type="EMBL" id="OGD23555.1"/>
    </source>
</evidence>
<keyword evidence="1" id="KW-0812">Transmembrane</keyword>
<sequence>MISTILTTIIPYGELIISVGVLAFMYGKHIRGALTAQALKKIVLWFALFLAGMLALKIIAGYFLLRADPMGSLLLPPNQSWDWFIRLMFLHYAFPFAVSVIAGVGMYYAALWTNKSFAGELFAEEDKYIFVFAALATGWPYFIVYLGTAVILTVFLSGIASLRHGADTRIVLTDALLYAIPITLLYAGTIAPYLNLGSLLLYA</sequence>
<keyword evidence="1" id="KW-0472">Membrane</keyword>
<proteinExistence type="predicted"/>
<evidence type="ECO:0000313" key="3">
    <source>
        <dbReference type="Proteomes" id="UP000176639"/>
    </source>
</evidence>
<feature type="transmembrane region" description="Helical" evidence="1">
    <location>
        <begin position="129"/>
        <end position="156"/>
    </location>
</feature>
<keyword evidence="1" id="KW-1133">Transmembrane helix</keyword>
<organism evidence="2 3">
    <name type="scientific">Candidatus Azambacteria bacterium RBG_16_47_10</name>
    <dbReference type="NCBI Taxonomy" id="1797292"/>
    <lineage>
        <taxon>Bacteria</taxon>
        <taxon>Candidatus Azamiibacteriota</taxon>
    </lineage>
</organism>